<dbReference type="Pfam" id="PF13650">
    <property type="entry name" value="Asp_protease_2"/>
    <property type="match status" value="1"/>
</dbReference>
<dbReference type="InterPro" id="IPR021109">
    <property type="entry name" value="Peptidase_aspartic_dom_sf"/>
</dbReference>
<organism evidence="1 2">
    <name type="scientific">Pedobacter montanisoli</name>
    <dbReference type="NCBI Taxonomy" id="2923277"/>
    <lineage>
        <taxon>Bacteria</taxon>
        <taxon>Pseudomonadati</taxon>
        <taxon>Bacteroidota</taxon>
        <taxon>Sphingobacteriia</taxon>
        <taxon>Sphingobacteriales</taxon>
        <taxon>Sphingobacteriaceae</taxon>
        <taxon>Pedobacter</taxon>
    </lineage>
</organism>
<dbReference type="EMBL" id="JALGBH010000002">
    <property type="protein sequence ID" value="MCJ0742989.1"/>
    <property type="molecule type" value="Genomic_DNA"/>
</dbReference>
<dbReference type="GO" id="GO:0008233">
    <property type="term" value="F:peptidase activity"/>
    <property type="evidence" value="ECO:0007669"/>
    <property type="project" value="UniProtKB-KW"/>
</dbReference>
<evidence type="ECO:0000313" key="2">
    <source>
        <dbReference type="Proteomes" id="UP001165460"/>
    </source>
</evidence>
<dbReference type="SUPFAM" id="SSF50630">
    <property type="entry name" value="Acid proteases"/>
    <property type="match status" value="1"/>
</dbReference>
<keyword evidence="2" id="KW-1185">Reference proteome</keyword>
<evidence type="ECO:0000313" key="1">
    <source>
        <dbReference type="EMBL" id="MCJ0742989.1"/>
    </source>
</evidence>
<protein>
    <submittedName>
        <fullName evidence="1">Aspartyl protease family protein</fullName>
    </submittedName>
</protein>
<dbReference type="GO" id="GO:0006508">
    <property type="term" value="P:proteolysis"/>
    <property type="evidence" value="ECO:0007669"/>
    <property type="project" value="UniProtKB-KW"/>
</dbReference>
<proteinExistence type="predicted"/>
<comment type="caution">
    <text evidence="1">The sequence shown here is derived from an EMBL/GenBank/DDBJ whole genome shotgun (WGS) entry which is preliminary data.</text>
</comment>
<gene>
    <name evidence="1" type="ORF">MMF97_09730</name>
</gene>
<keyword evidence="1" id="KW-0378">Hydrolase</keyword>
<keyword evidence="1" id="KW-0645">Protease</keyword>
<reference evidence="1" key="1">
    <citation type="submission" date="2022-03" db="EMBL/GenBank/DDBJ databases">
        <authorList>
            <person name="Woo C.Y."/>
        </authorList>
    </citation>
    <scope>NUCLEOTIDE SEQUENCE</scope>
    <source>
        <strain evidence="1">CYS-01</strain>
    </source>
</reference>
<dbReference type="Proteomes" id="UP001165460">
    <property type="component" value="Unassembled WGS sequence"/>
</dbReference>
<dbReference type="RefSeq" id="WP_243361954.1">
    <property type="nucleotide sequence ID" value="NZ_JALGBH010000002.1"/>
</dbReference>
<dbReference type="Gene3D" id="2.40.70.10">
    <property type="entry name" value="Acid Proteases"/>
    <property type="match status" value="1"/>
</dbReference>
<accession>A0ABS9ZXD4</accession>
<sequence length="387" mass="44274">MKKSILFPFVLIGNLCFAQKQLPLIKASSNKAKIYTENNEINNWNIDPKIKTDVFSTNKLTKATLIKFKTDVDSLSFKLKPGESKDFIVLLNGKDSCYTRIQSPAHKDFSKINPQIHDTIPLIINKENTIYVKAVLNAKDTLNLNFDSGTTEIVLPRNVLKNKIKSDLKLYNTPYELKIGKQTYKAHVFDTELTGHETDGRFGWDLFDGMIVELNYDKNLMIVHSKLPTNIAKDKAYSKLDIRYFSNIFLVSGTMAQSGIANKDWFLFDTGYQRTAMLDNDLLKQHKFPVEKMEVIKKVIMRGAMGNEIPVITSDLNSLKLGNHELKDVPVQVLTGNKPLKNENIHILGNEVLKRFNTILDFQHNVVYLKPNSLYYEAYTEKKEKDS</sequence>
<name>A0ABS9ZXD4_9SPHI</name>